<accession>A0A068UTX8</accession>
<dbReference type="PhylomeDB" id="A0A068UTX8"/>
<gene>
    <name evidence="6" type="ORF">GSCOC_T00035176001</name>
</gene>
<dbReference type="EMBL" id="HG739144">
    <property type="protein sequence ID" value="CDP11891.1"/>
    <property type="molecule type" value="Genomic_DNA"/>
</dbReference>
<dbReference type="GO" id="GO:0003677">
    <property type="term" value="F:DNA binding"/>
    <property type="evidence" value="ECO:0007669"/>
    <property type="project" value="UniProtKB-KW"/>
</dbReference>
<dbReference type="Gene3D" id="1.10.10.60">
    <property type="entry name" value="Homeodomain-like"/>
    <property type="match status" value="2"/>
</dbReference>
<dbReference type="InterPro" id="IPR015495">
    <property type="entry name" value="Myb_TF_plants"/>
</dbReference>
<dbReference type="PANTHER" id="PTHR47999">
    <property type="entry name" value="TRANSCRIPTION FACTOR MYB8-RELATED-RELATED"/>
    <property type="match status" value="1"/>
</dbReference>
<evidence type="ECO:0000313" key="7">
    <source>
        <dbReference type="Proteomes" id="UP000295252"/>
    </source>
</evidence>
<reference evidence="7" key="1">
    <citation type="journal article" date="2014" name="Science">
        <title>The coffee genome provides insight into the convergent evolution of caffeine biosynthesis.</title>
        <authorList>
            <person name="Denoeud F."/>
            <person name="Carretero-Paulet L."/>
            <person name="Dereeper A."/>
            <person name="Droc G."/>
            <person name="Guyot R."/>
            <person name="Pietrella M."/>
            <person name="Zheng C."/>
            <person name="Alberti A."/>
            <person name="Anthony F."/>
            <person name="Aprea G."/>
            <person name="Aury J.M."/>
            <person name="Bento P."/>
            <person name="Bernard M."/>
            <person name="Bocs S."/>
            <person name="Campa C."/>
            <person name="Cenci A."/>
            <person name="Combes M.C."/>
            <person name="Crouzillat D."/>
            <person name="Da Silva C."/>
            <person name="Daddiego L."/>
            <person name="De Bellis F."/>
            <person name="Dussert S."/>
            <person name="Garsmeur O."/>
            <person name="Gayraud T."/>
            <person name="Guignon V."/>
            <person name="Jahn K."/>
            <person name="Jamilloux V."/>
            <person name="Joet T."/>
            <person name="Labadie K."/>
            <person name="Lan T."/>
            <person name="Leclercq J."/>
            <person name="Lepelley M."/>
            <person name="Leroy T."/>
            <person name="Li L.T."/>
            <person name="Librado P."/>
            <person name="Lopez L."/>
            <person name="Munoz A."/>
            <person name="Noel B."/>
            <person name="Pallavicini A."/>
            <person name="Perrotta G."/>
            <person name="Poncet V."/>
            <person name="Pot D."/>
            <person name="Priyono X."/>
            <person name="Rigoreau M."/>
            <person name="Rouard M."/>
            <person name="Rozas J."/>
            <person name="Tranchant-Dubreuil C."/>
            <person name="VanBuren R."/>
            <person name="Zhang Q."/>
            <person name="Andrade A.C."/>
            <person name="Argout X."/>
            <person name="Bertrand B."/>
            <person name="de Kochko A."/>
            <person name="Graziosi G."/>
            <person name="Henry R.J."/>
            <person name="Jayarama X."/>
            <person name="Ming R."/>
            <person name="Nagai C."/>
            <person name="Rounsley S."/>
            <person name="Sankoff D."/>
            <person name="Giuliano G."/>
            <person name="Albert V.A."/>
            <person name="Wincker P."/>
            <person name="Lashermes P."/>
        </authorList>
    </citation>
    <scope>NUCLEOTIDE SEQUENCE [LARGE SCALE GENOMIC DNA]</scope>
    <source>
        <strain evidence="7">cv. DH200-94</strain>
    </source>
</reference>
<keyword evidence="3" id="KW-0539">Nucleus</keyword>
<dbReference type="PROSITE" id="PS50090">
    <property type="entry name" value="MYB_LIKE"/>
    <property type="match status" value="1"/>
</dbReference>
<dbReference type="OMA" id="IMCYDEF"/>
<evidence type="ECO:0000256" key="2">
    <source>
        <dbReference type="ARBA" id="ARBA00023125"/>
    </source>
</evidence>
<dbReference type="Proteomes" id="UP000295252">
    <property type="component" value="Chromosome VII"/>
</dbReference>
<dbReference type="InterPro" id="IPR017930">
    <property type="entry name" value="Myb_dom"/>
</dbReference>
<organism evidence="6 7">
    <name type="scientific">Coffea canephora</name>
    <name type="common">Robusta coffee</name>
    <dbReference type="NCBI Taxonomy" id="49390"/>
    <lineage>
        <taxon>Eukaryota</taxon>
        <taxon>Viridiplantae</taxon>
        <taxon>Streptophyta</taxon>
        <taxon>Embryophyta</taxon>
        <taxon>Tracheophyta</taxon>
        <taxon>Spermatophyta</taxon>
        <taxon>Magnoliopsida</taxon>
        <taxon>eudicotyledons</taxon>
        <taxon>Gunneridae</taxon>
        <taxon>Pentapetalae</taxon>
        <taxon>asterids</taxon>
        <taxon>lamiids</taxon>
        <taxon>Gentianales</taxon>
        <taxon>Rubiaceae</taxon>
        <taxon>Ixoroideae</taxon>
        <taxon>Gardenieae complex</taxon>
        <taxon>Bertiereae - Coffeeae clade</taxon>
        <taxon>Coffeeae</taxon>
        <taxon>Coffea</taxon>
    </lineage>
</organism>
<evidence type="ECO:0000256" key="3">
    <source>
        <dbReference type="ARBA" id="ARBA00023242"/>
    </source>
</evidence>
<proteinExistence type="predicted"/>
<evidence type="ECO:0000259" key="4">
    <source>
        <dbReference type="PROSITE" id="PS50090"/>
    </source>
</evidence>
<dbReference type="InterPro" id="IPR009057">
    <property type="entry name" value="Homeodomain-like_sf"/>
</dbReference>
<dbReference type="PROSITE" id="PS51294">
    <property type="entry name" value="HTH_MYB"/>
    <property type="match status" value="1"/>
</dbReference>
<dbReference type="CDD" id="cd00167">
    <property type="entry name" value="SANT"/>
    <property type="match status" value="1"/>
</dbReference>
<dbReference type="AlphaFoldDB" id="A0A068UTX8"/>
<evidence type="ECO:0000259" key="5">
    <source>
        <dbReference type="PROSITE" id="PS51294"/>
    </source>
</evidence>
<name>A0A068UTX8_COFCA</name>
<dbReference type="SMART" id="SM00717">
    <property type="entry name" value="SANT"/>
    <property type="match status" value="2"/>
</dbReference>
<dbReference type="Gramene" id="CDP11891">
    <property type="protein sequence ID" value="CDP11891"/>
    <property type="gene ID" value="GSCOC_T00035176001"/>
</dbReference>
<feature type="domain" description="Myb-like" evidence="4">
    <location>
        <begin position="9"/>
        <end position="113"/>
    </location>
</feature>
<dbReference type="InParanoid" id="A0A068UTX8"/>
<evidence type="ECO:0000313" key="6">
    <source>
        <dbReference type="EMBL" id="CDP11891.1"/>
    </source>
</evidence>
<dbReference type="GO" id="GO:0005634">
    <property type="term" value="C:nucleus"/>
    <property type="evidence" value="ECO:0007669"/>
    <property type="project" value="UniProtKB-SubCell"/>
</dbReference>
<comment type="subcellular location">
    <subcellularLocation>
        <location evidence="1">Nucleus</location>
    </subcellularLocation>
</comment>
<dbReference type="OrthoDB" id="2143914at2759"/>
<dbReference type="InterPro" id="IPR001005">
    <property type="entry name" value="SANT/Myb"/>
</dbReference>
<dbReference type="Pfam" id="PF00249">
    <property type="entry name" value="Myb_DNA-binding"/>
    <property type="match status" value="1"/>
</dbReference>
<dbReference type="SUPFAM" id="SSF46689">
    <property type="entry name" value="Homeodomain-like"/>
    <property type="match status" value="1"/>
</dbReference>
<sequence length="241" mass="27674">MVRSSRIDKNGLKEGAWNEEEDNKLRAYALRYGHWNWRQLPKFAELKLTKKDLELQLVVRRNLTKGDVYSELGSQQDLIIKLHEQFGNRWSAIAWKLPGRTDNEVKIYWHGRLSKRLNQARTLTEIIMEKTSEKSQHVVQGNHQLKQSPAMSAYDSNQKREMGPNIAAAAAPLACSELCSIRSSDSTLSDSNISVDYPFTEPFETFWTQPFDLDTSNKDNAYWLITATGGRICLLFLVFCS</sequence>
<keyword evidence="7" id="KW-1185">Reference proteome</keyword>
<dbReference type="PANTHER" id="PTHR47999:SF47">
    <property type="entry name" value="MYB-RELATED PROTEIN MYB4"/>
    <property type="match status" value="1"/>
</dbReference>
<keyword evidence="2" id="KW-0238">DNA-binding</keyword>
<protein>
    <submittedName>
        <fullName evidence="6">Uncharacterized protein</fullName>
    </submittedName>
</protein>
<evidence type="ECO:0000256" key="1">
    <source>
        <dbReference type="ARBA" id="ARBA00004123"/>
    </source>
</evidence>
<feature type="domain" description="HTH myb-type" evidence="5">
    <location>
        <begin position="77"/>
        <end position="117"/>
    </location>
</feature>